<keyword evidence="2" id="KW-1185">Reference proteome</keyword>
<proteinExistence type="predicted"/>
<dbReference type="Proteomes" id="UP001501523">
    <property type="component" value="Unassembled WGS sequence"/>
</dbReference>
<dbReference type="RefSeq" id="WP_343792833.1">
    <property type="nucleotide sequence ID" value="NZ_BAAAEU010000024.1"/>
</dbReference>
<name>A0ABN1ITX5_9GAMM</name>
<organism evidence="1 2">
    <name type="scientific">Dokdonella soli</name>
    <dbReference type="NCBI Taxonomy" id="529810"/>
    <lineage>
        <taxon>Bacteria</taxon>
        <taxon>Pseudomonadati</taxon>
        <taxon>Pseudomonadota</taxon>
        <taxon>Gammaproteobacteria</taxon>
        <taxon>Lysobacterales</taxon>
        <taxon>Rhodanobacteraceae</taxon>
        <taxon>Dokdonella</taxon>
    </lineage>
</organism>
<dbReference type="EMBL" id="BAAAEU010000024">
    <property type="protein sequence ID" value="GAA0721269.1"/>
    <property type="molecule type" value="Genomic_DNA"/>
</dbReference>
<evidence type="ECO:0000313" key="2">
    <source>
        <dbReference type="Proteomes" id="UP001501523"/>
    </source>
</evidence>
<evidence type="ECO:0000313" key="1">
    <source>
        <dbReference type="EMBL" id="GAA0721269.1"/>
    </source>
</evidence>
<gene>
    <name evidence="1" type="ORF">GCM10009105_31430</name>
</gene>
<protein>
    <submittedName>
        <fullName evidence="1">Uncharacterized protein</fullName>
    </submittedName>
</protein>
<accession>A0ABN1ITX5</accession>
<comment type="caution">
    <text evidence="1">The sequence shown here is derived from an EMBL/GenBank/DDBJ whole genome shotgun (WGS) entry which is preliminary data.</text>
</comment>
<sequence length="163" mass="16284">MALSITDTLATQLAVTLAAQLGSPVSSPTGGFLYLYSGTVPLTAAAAVTGTKLAKIGVNTVPATAPAVCHFDQPTTPTLYKAAAETWSSGTSATGVIASGTATFYRYCAGTSDDGMAADSGTNIRIQGTVGTTGTDLILPSTTITVGTAVPIGTFQYNEPQAA</sequence>
<reference evidence="1 2" key="1">
    <citation type="journal article" date="2019" name="Int. J. Syst. Evol. Microbiol.">
        <title>The Global Catalogue of Microorganisms (GCM) 10K type strain sequencing project: providing services to taxonomists for standard genome sequencing and annotation.</title>
        <authorList>
            <consortium name="The Broad Institute Genomics Platform"/>
            <consortium name="The Broad Institute Genome Sequencing Center for Infectious Disease"/>
            <person name="Wu L."/>
            <person name="Ma J."/>
        </authorList>
    </citation>
    <scope>NUCLEOTIDE SEQUENCE [LARGE SCALE GENOMIC DNA]</scope>
    <source>
        <strain evidence="1 2">JCM 15421</strain>
    </source>
</reference>